<gene>
    <name evidence="14" type="ORF">BD289DRAFT_359048</name>
</gene>
<dbReference type="PANTHER" id="PTHR43806">
    <property type="entry name" value="PEPTIDASE S8"/>
    <property type="match status" value="1"/>
</dbReference>
<evidence type="ECO:0000256" key="1">
    <source>
        <dbReference type="ARBA" id="ARBA00011073"/>
    </source>
</evidence>
<feature type="active site" description="Charge relay system" evidence="8 9">
    <location>
        <position position="484"/>
    </location>
</feature>
<feature type="domain" description="PA" evidence="12">
    <location>
        <begin position="328"/>
        <end position="375"/>
    </location>
</feature>
<evidence type="ECO:0000313" key="15">
    <source>
        <dbReference type="Proteomes" id="UP000241462"/>
    </source>
</evidence>
<dbReference type="InterPro" id="IPR000209">
    <property type="entry name" value="Peptidase_S8/S53_dom"/>
</dbReference>
<dbReference type="InterPro" id="IPR022398">
    <property type="entry name" value="Peptidase_S8_His-AS"/>
</dbReference>
<protein>
    <submittedName>
        <fullName evidence="14">Peptidase S8/S53 domain-containing protein</fullName>
    </submittedName>
</protein>
<keyword evidence="7 9" id="KW-0720">Serine protease</keyword>
<evidence type="ECO:0000259" key="13">
    <source>
        <dbReference type="Pfam" id="PF06280"/>
    </source>
</evidence>
<dbReference type="GO" id="GO:0006508">
    <property type="term" value="P:proteolysis"/>
    <property type="evidence" value="ECO:0007669"/>
    <property type="project" value="UniProtKB-KW"/>
</dbReference>
<dbReference type="PROSITE" id="PS00137">
    <property type="entry name" value="SUBTILASE_HIS"/>
    <property type="match status" value="1"/>
</dbReference>
<keyword evidence="3" id="KW-0964">Secreted</keyword>
<evidence type="ECO:0000256" key="5">
    <source>
        <dbReference type="ARBA" id="ARBA00022729"/>
    </source>
</evidence>
<keyword evidence="6 9" id="KW-0378">Hydrolase</keyword>
<dbReference type="PRINTS" id="PR00723">
    <property type="entry name" value="SUBTILISIN"/>
</dbReference>
<keyword evidence="15" id="KW-1185">Reference proteome</keyword>
<evidence type="ECO:0000256" key="8">
    <source>
        <dbReference type="PIRSR" id="PIRSR615500-1"/>
    </source>
</evidence>
<dbReference type="PROSITE" id="PS00136">
    <property type="entry name" value="SUBTILASE_ASP"/>
    <property type="match status" value="1"/>
</dbReference>
<keyword evidence="5" id="KW-0732">Signal</keyword>
<feature type="active site" description="Charge relay system" evidence="8 9">
    <location>
        <position position="103"/>
    </location>
</feature>
<feature type="active site" description="Charge relay system" evidence="8 9">
    <location>
        <position position="153"/>
    </location>
</feature>
<feature type="domain" description="Peptidase S8/S53" evidence="11">
    <location>
        <begin position="94"/>
        <end position="527"/>
    </location>
</feature>
<evidence type="ECO:0000256" key="3">
    <source>
        <dbReference type="ARBA" id="ARBA00022525"/>
    </source>
</evidence>
<dbReference type="STRING" id="2025994.A0A2T3ALV8"/>
<dbReference type="InterPro" id="IPR010435">
    <property type="entry name" value="C5a/SBT2-like_Fn3"/>
</dbReference>
<dbReference type="Pfam" id="PF06280">
    <property type="entry name" value="fn3_5"/>
    <property type="match status" value="1"/>
</dbReference>
<organism evidence="14 15">
    <name type="scientific">Coniella lustricola</name>
    <dbReference type="NCBI Taxonomy" id="2025994"/>
    <lineage>
        <taxon>Eukaryota</taxon>
        <taxon>Fungi</taxon>
        <taxon>Dikarya</taxon>
        <taxon>Ascomycota</taxon>
        <taxon>Pezizomycotina</taxon>
        <taxon>Sordariomycetes</taxon>
        <taxon>Sordariomycetidae</taxon>
        <taxon>Diaporthales</taxon>
        <taxon>Schizoparmaceae</taxon>
        <taxon>Coniella</taxon>
    </lineage>
</organism>
<dbReference type="Gene3D" id="3.50.30.30">
    <property type="match status" value="1"/>
</dbReference>
<evidence type="ECO:0000256" key="7">
    <source>
        <dbReference type="ARBA" id="ARBA00022825"/>
    </source>
</evidence>
<dbReference type="GO" id="GO:0004252">
    <property type="term" value="F:serine-type endopeptidase activity"/>
    <property type="evidence" value="ECO:0007669"/>
    <property type="project" value="UniProtKB-UniRule"/>
</dbReference>
<reference evidence="14 15" key="1">
    <citation type="journal article" date="2018" name="Mycol. Prog.">
        <title>Coniella lustricola, a new species from submerged detritus.</title>
        <authorList>
            <person name="Raudabaugh D.B."/>
            <person name="Iturriaga T."/>
            <person name="Carver A."/>
            <person name="Mondo S."/>
            <person name="Pangilinan J."/>
            <person name="Lipzen A."/>
            <person name="He G."/>
            <person name="Amirebrahimi M."/>
            <person name="Grigoriev I.V."/>
            <person name="Miller A.N."/>
        </authorList>
    </citation>
    <scope>NUCLEOTIDE SEQUENCE [LARGE SCALE GENOMIC DNA]</scope>
    <source>
        <strain evidence="14 15">B22-T-1</strain>
    </source>
</reference>
<evidence type="ECO:0000256" key="6">
    <source>
        <dbReference type="ARBA" id="ARBA00022801"/>
    </source>
</evidence>
<accession>A0A2T3ALV8</accession>
<dbReference type="SUPFAM" id="SSF52743">
    <property type="entry name" value="Subtilisin-like"/>
    <property type="match status" value="1"/>
</dbReference>
<dbReference type="SUPFAM" id="SSF52025">
    <property type="entry name" value="PA domain"/>
    <property type="match status" value="1"/>
</dbReference>
<keyword evidence="2" id="KW-0134">Cell wall</keyword>
<dbReference type="OrthoDB" id="10256524at2759"/>
<evidence type="ECO:0000256" key="2">
    <source>
        <dbReference type="ARBA" id="ARBA00022512"/>
    </source>
</evidence>
<dbReference type="Proteomes" id="UP000241462">
    <property type="component" value="Unassembled WGS sequence"/>
</dbReference>
<dbReference type="InterPro" id="IPR015500">
    <property type="entry name" value="Peptidase_S8_subtilisin-rel"/>
</dbReference>
<dbReference type="InterPro" id="IPR036852">
    <property type="entry name" value="Peptidase_S8/S53_dom_sf"/>
</dbReference>
<dbReference type="InterPro" id="IPR046450">
    <property type="entry name" value="PA_dom_sf"/>
</dbReference>
<dbReference type="InterPro" id="IPR003137">
    <property type="entry name" value="PA_domain"/>
</dbReference>
<dbReference type="AlphaFoldDB" id="A0A2T3ALV8"/>
<dbReference type="InterPro" id="IPR023828">
    <property type="entry name" value="Peptidase_S8_Ser-AS"/>
</dbReference>
<dbReference type="InParanoid" id="A0A2T3ALV8"/>
<dbReference type="CDD" id="cd07489">
    <property type="entry name" value="Peptidases_S8_5"/>
    <property type="match status" value="1"/>
</dbReference>
<dbReference type="GO" id="GO:0016020">
    <property type="term" value="C:membrane"/>
    <property type="evidence" value="ECO:0007669"/>
    <property type="project" value="InterPro"/>
</dbReference>
<proteinExistence type="inferred from homology"/>
<evidence type="ECO:0000259" key="11">
    <source>
        <dbReference type="Pfam" id="PF00082"/>
    </source>
</evidence>
<feature type="domain" description="C5a peptidase/Subtilisin-like protease SBT2-like Fn3-like" evidence="13">
    <location>
        <begin position="561"/>
        <end position="677"/>
    </location>
</feature>
<dbReference type="Gene3D" id="3.40.50.200">
    <property type="entry name" value="Peptidase S8/S53 domain"/>
    <property type="match status" value="2"/>
</dbReference>
<evidence type="ECO:0000256" key="10">
    <source>
        <dbReference type="RuleBase" id="RU003355"/>
    </source>
</evidence>
<evidence type="ECO:0000256" key="4">
    <source>
        <dbReference type="ARBA" id="ARBA00022670"/>
    </source>
</evidence>
<dbReference type="PROSITE" id="PS51892">
    <property type="entry name" value="SUBTILASE"/>
    <property type="match status" value="1"/>
</dbReference>
<dbReference type="Pfam" id="PF02225">
    <property type="entry name" value="PA"/>
    <property type="match status" value="1"/>
</dbReference>
<dbReference type="PANTHER" id="PTHR43806:SF66">
    <property type="entry name" value="SERIN ENDOPEPTIDASE"/>
    <property type="match status" value="1"/>
</dbReference>
<name>A0A2T3ALV8_9PEZI</name>
<comment type="similarity">
    <text evidence="1 9 10">Belongs to the peptidase S8 family.</text>
</comment>
<dbReference type="InterPro" id="IPR023827">
    <property type="entry name" value="Peptidase_S8_Asp-AS"/>
</dbReference>
<dbReference type="PROSITE" id="PS00138">
    <property type="entry name" value="SUBTILASE_SER"/>
    <property type="match status" value="1"/>
</dbReference>
<dbReference type="EMBL" id="KZ678375">
    <property type="protein sequence ID" value="PSS03385.1"/>
    <property type="molecule type" value="Genomic_DNA"/>
</dbReference>
<dbReference type="Pfam" id="PF00082">
    <property type="entry name" value="Peptidase_S8"/>
    <property type="match status" value="1"/>
</dbReference>
<dbReference type="InterPro" id="IPR034187">
    <property type="entry name" value="Peptidases_S8_5"/>
</dbReference>
<evidence type="ECO:0000259" key="12">
    <source>
        <dbReference type="Pfam" id="PF02225"/>
    </source>
</evidence>
<keyword evidence="4 9" id="KW-0645">Protease</keyword>
<sequence length="838" mass="88961">MTLDHSVFRGASFKVVDPNTEDQHISMISNMPAVNKIWPIRRYHIPNLARMDKLSNPSGAINIVSENGTWGIGDEFPPHVMTQVDQLHALGCSGEGIRIGIVDTGVDWKHPALGGCFGEGCLVAYGFDLVGDEWDGLNIPKPDGNPYDDCNGHGTHVSGMIAAQTNPMNFTGVAPGVQLGMYKVFSCASTGTTDDVLISAFGRAFDDGSDIITASIGSLVGWRESPWGKVVSRIVKEGVPCTLAAGNDGFEGLFTPSDAADGDGVTAVGSFDNIVTPYLLPKGTYAFSSRAEKGSQTAEFSWLPGLPTISNATMPLRAVSNNDSVHGDACSSLPIGMDDLSGSIVLVRLGGCSPSRKAKNLEDAGAHAILFFADTFDNFDTIDLTYSAISINMTATITPAQGARFLELLDQGAQVQITFVDPHHADFALIQIPNNLTGGFASTYTSWGPTWELDFYPTVAAPGGNILSTFLLNQGGYAVFSGTSMATPFVAGVYALVMQARGEKRMPQELRSLLSSTSKANFWNDGTGSIQTLGSTAQQGAGLVQAHHAAFVKTIVGCAGVSFNDTDNLPPNVTFAFQNTANKTVACNISHVPAIGMYALSSVGGAPETMPKRMFAAAAEVGLSSDSVELEAGERATISISLMPPSEDMIYHALLPVYGGYVVINCSNNEDLSVPYLGVAGSMNRAVVLDPYVGFIPGVESSTVLSAANQTYTVPYPTINETIDLVSYYGYPWATVNLNLGTRMLRADVVPVMANYTGTTSVVNGRMIAGSVWGYPQDYIGRGSVDIVFTGLLDGGRVVPEGKYALSIRALSIFGDPETSLDWQGMTTNPFYLRYDKT</sequence>
<evidence type="ECO:0000256" key="9">
    <source>
        <dbReference type="PROSITE-ProRule" id="PRU01240"/>
    </source>
</evidence>
<dbReference type="InterPro" id="IPR050131">
    <property type="entry name" value="Peptidase_S8_subtilisin-like"/>
</dbReference>
<evidence type="ECO:0000313" key="14">
    <source>
        <dbReference type="EMBL" id="PSS03385.1"/>
    </source>
</evidence>